<dbReference type="Pfam" id="PF13385">
    <property type="entry name" value="Laminin_G_3"/>
    <property type="match status" value="1"/>
</dbReference>
<dbReference type="EMBL" id="SACK01000008">
    <property type="protein sequence ID" value="RVT98532.1"/>
    <property type="molecule type" value="Genomic_DNA"/>
</dbReference>
<organism evidence="1 2">
    <name type="scientific">Mucilaginibacter limnophilus</name>
    <dbReference type="NCBI Taxonomy" id="1932778"/>
    <lineage>
        <taxon>Bacteria</taxon>
        <taxon>Pseudomonadati</taxon>
        <taxon>Bacteroidota</taxon>
        <taxon>Sphingobacteriia</taxon>
        <taxon>Sphingobacteriales</taxon>
        <taxon>Sphingobacteriaceae</taxon>
        <taxon>Mucilaginibacter</taxon>
    </lineage>
</organism>
<dbReference type="SUPFAM" id="SSF49899">
    <property type="entry name" value="Concanavalin A-like lectins/glucanases"/>
    <property type="match status" value="1"/>
</dbReference>
<evidence type="ECO:0000313" key="2">
    <source>
        <dbReference type="Proteomes" id="UP000282759"/>
    </source>
</evidence>
<evidence type="ECO:0000313" key="1">
    <source>
        <dbReference type="EMBL" id="RVT98532.1"/>
    </source>
</evidence>
<protein>
    <submittedName>
        <fullName evidence="1">LamG domain-containing protein</fullName>
    </submittedName>
</protein>
<dbReference type="InterPro" id="IPR013320">
    <property type="entry name" value="ConA-like_dom_sf"/>
</dbReference>
<dbReference type="AlphaFoldDB" id="A0A437MLM4"/>
<name>A0A437MLM4_9SPHI</name>
<dbReference type="OrthoDB" id="9814380at2"/>
<gene>
    <name evidence="1" type="ORF">EOD41_16170</name>
</gene>
<dbReference type="Gene3D" id="2.60.120.200">
    <property type="match status" value="1"/>
</dbReference>
<accession>A0A437MLM4</accession>
<comment type="caution">
    <text evidence="1">The sequence shown here is derived from an EMBL/GenBank/DDBJ whole genome shotgun (WGS) entry which is preliminary data.</text>
</comment>
<sequence length="267" mass="28362">MALLGAGLAFSACQKKFDPSTYAPPLNIGGYTSANEIAPSNLIAYWSFNGDLTDSISGTAGTATGATFAGGVKGQAMQGADDSYVVSNTPTAVQNMSAFTVSTWVNTPQNTDGIVGVMDISNSTEFWGNLTIFFENGATADKGLLKVHVRSGAKEAWLGNYDVVNPWGKWINIAVTYDGVSKFVVYLNGSKLAESEQAGFGPIAFQNASKMVFGTVHFQTDPSLTSATTKQDWASYLKGQLDEVRIYDKALTAEEISALTKLEGRGK</sequence>
<dbReference type="GO" id="GO:0005975">
    <property type="term" value="P:carbohydrate metabolic process"/>
    <property type="evidence" value="ECO:0007669"/>
    <property type="project" value="UniProtKB-ARBA"/>
</dbReference>
<dbReference type="Proteomes" id="UP000282759">
    <property type="component" value="Unassembled WGS sequence"/>
</dbReference>
<proteinExistence type="predicted"/>
<reference evidence="1 2" key="1">
    <citation type="submission" date="2019-01" db="EMBL/GenBank/DDBJ databases">
        <authorList>
            <person name="Chen W.-M."/>
        </authorList>
    </citation>
    <scope>NUCLEOTIDE SEQUENCE [LARGE SCALE GENOMIC DNA]</scope>
    <source>
        <strain evidence="1 2">YBJ-36</strain>
    </source>
</reference>
<dbReference type="GO" id="GO:0004553">
    <property type="term" value="F:hydrolase activity, hydrolyzing O-glycosyl compounds"/>
    <property type="evidence" value="ECO:0007669"/>
    <property type="project" value="UniProtKB-ARBA"/>
</dbReference>
<keyword evidence="2" id="KW-1185">Reference proteome</keyword>